<dbReference type="EMBL" id="MCOG01000564">
    <property type="protein sequence ID" value="ORX98552.1"/>
    <property type="molecule type" value="Genomic_DNA"/>
</dbReference>
<sequence>MFRSKTTLGYFVFDNANNTKESFYYLIKYIKSINLSIIDLLKFISLFDNLIETYDLYDNVYNNKKDIDAEIAINHLKELYNDIYYYYDINYKNLINSIEYENNISNIVSIKDLSNNDELYNYYLNNNIDTINDQDNEDNQNDEENNTENPDIQSAIYDGKNEKNSTETEYFNLNYEENNIIEVYDIKNNLVPISYNNIKNIYFYNTINYDSYGNIQNIDNEDFDNFLFKNSSISDIFEKINELKRIEEENPINTYITLITIFMKKSSYY</sequence>
<comment type="caution">
    <text evidence="2">The sequence shown here is derived from an EMBL/GenBank/DDBJ whole genome shotgun (WGS) entry which is preliminary data.</text>
</comment>
<dbReference type="Proteomes" id="UP000193920">
    <property type="component" value="Unassembled WGS sequence"/>
</dbReference>
<protein>
    <submittedName>
        <fullName evidence="2">Uncharacterized protein</fullName>
    </submittedName>
</protein>
<proteinExistence type="predicted"/>
<reference evidence="2 3" key="1">
    <citation type="submission" date="2016-08" db="EMBL/GenBank/DDBJ databases">
        <title>A Parts List for Fungal Cellulosomes Revealed by Comparative Genomics.</title>
        <authorList>
            <consortium name="DOE Joint Genome Institute"/>
            <person name="Haitjema C.H."/>
            <person name="Gilmore S.P."/>
            <person name="Henske J.K."/>
            <person name="Solomon K.V."/>
            <person name="De Groot R."/>
            <person name="Kuo A."/>
            <person name="Mondo S.J."/>
            <person name="Salamov A.A."/>
            <person name="Labutti K."/>
            <person name="Zhao Z."/>
            <person name="Chiniquy J."/>
            <person name="Barry K."/>
            <person name="Brewer H.M."/>
            <person name="Purvine S.O."/>
            <person name="Wright A.T."/>
            <person name="Boxma B."/>
            <person name="Van Alen T."/>
            <person name="Hackstein J.H."/>
            <person name="Baker S.E."/>
            <person name="Grigoriev I.V."/>
            <person name="O'Malley M.A."/>
        </authorList>
    </citation>
    <scope>NUCLEOTIDE SEQUENCE [LARGE SCALE GENOMIC DNA]</scope>
    <source>
        <strain evidence="2 3">G1</strain>
    </source>
</reference>
<evidence type="ECO:0000313" key="3">
    <source>
        <dbReference type="Proteomes" id="UP000193920"/>
    </source>
</evidence>
<keyword evidence="3" id="KW-1185">Reference proteome</keyword>
<dbReference type="AlphaFoldDB" id="A0A1Y1YKP0"/>
<feature type="region of interest" description="Disordered" evidence="1">
    <location>
        <begin position="130"/>
        <end position="154"/>
    </location>
</feature>
<evidence type="ECO:0000256" key="1">
    <source>
        <dbReference type="SAM" id="MobiDB-lite"/>
    </source>
</evidence>
<feature type="compositionally biased region" description="Acidic residues" evidence="1">
    <location>
        <begin position="132"/>
        <end position="146"/>
    </location>
</feature>
<organism evidence="2 3">
    <name type="scientific">Neocallimastix californiae</name>
    <dbReference type="NCBI Taxonomy" id="1754190"/>
    <lineage>
        <taxon>Eukaryota</taxon>
        <taxon>Fungi</taxon>
        <taxon>Fungi incertae sedis</taxon>
        <taxon>Chytridiomycota</taxon>
        <taxon>Chytridiomycota incertae sedis</taxon>
        <taxon>Neocallimastigomycetes</taxon>
        <taxon>Neocallimastigales</taxon>
        <taxon>Neocallimastigaceae</taxon>
        <taxon>Neocallimastix</taxon>
    </lineage>
</organism>
<name>A0A1Y1YKP0_9FUNG</name>
<gene>
    <name evidence="2" type="ORF">LY90DRAFT_519970</name>
</gene>
<accession>A0A1Y1YKP0</accession>
<evidence type="ECO:0000313" key="2">
    <source>
        <dbReference type="EMBL" id="ORX98552.1"/>
    </source>
</evidence>